<dbReference type="InParanoid" id="A2ENR1"/>
<gene>
    <name evidence="2" type="ORF">TVAG_005310</name>
</gene>
<evidence type="ECO:0000313" key="2">
    <source>
        <dbReference type="EMBL" id="EAY05687.1"/>
    </source>
</evidence>
<proteinExistence type="predicted"/>
<dbReference type="VEuPathDB" id="TrichDB:TVAG_005310"/>
<reference evidence="2" key="2">
    <citation type="journal article" date="2007" name="Science">
        <title>Draft genome sequence of the sexually transmitted pathogen Trichomonas vaginalis.</title>
        <authorList>
            <person name="Carlton J.M."/>
            <person name="Hirt R.P."/>
            <person name="Silva J.C."/>
            <person name="Delcher A.L."/>
            <person name="Schatz M."/>
            <person name="Zhao Q."/>
            <person name="Wortman J.R."/>
            <person name="Bidwell S.L."/>
            <person name="Alsmark U.C.M."/>
            <person name="Besteiro S."/>
            <person name="Sicheritz-Ponten T."/>
            <person name="Noel C.J."/>
            <person name="Dacks J.B."/>
            <person name="Foster P.G."/>
            <person name="Simillion C."/>
            <person name="Van de Peer Y."/>
            <person name="Miranda-Saavedra D."/>
            <person name="Barton G.J."/>
            <person name="Westrop G.D."/>
            <person name="Mueller S."/>
            <person name="Dessi D."/>
            <person name="Fiori P.L."/>
            <person name="Ren Q."/>
            <person name="Paulsen I."/>
            <person name="Zhang H."/>
            <person name="Bastida-Corcuera F.D."/>
            <person name="Simoes-Barbosa A."/>
            <person name="Brown M.T."/>
            <person name="Hayes R.D."/>
            <person name="Mukherjee M."/>
            <person name="Okumura C.Y."/>
            <person name="Schneider R."/>
            <person name="Smith A.J."/>
            <person name="Vanacova S."/>
            <person name="Villalvazo M."/>
            <person name="Haas B.J."/>
            <person name="Pertea M."/>
            <person name="Feldblyum T.V."/>
            <person name="Utterback T.R."/>
            <person name="Shu C.L."/>
            <person name="Osoegawa K."/>
            <person name="de Jong P.J."/>
            <person name="Hrdy I."/>
            <person name="Horvathova L."/>
            <person name="Zubacova Z."/>
            <person name="Dolezal P."/>
            <person name="Malik S.B."/>
            <person name="Logsdon J.M. Jr."/>
            <person name="Henze K."/>
            <person name="Gupta A."/>
            <person name="Wang C.C."/>
            <person name="Dunne R.L."/>
            <person name="Upcroft J.A."/>
            <person name="Upcroft P."/>
            <person name="White O."/>
            <person name="Salzberg S.L."/>
            <person name="Tang P."/>
            <person name="Chiu C.-H."/>
            <person name="Lee Y.-S."/>
            <person name="Embley T.M."/>
            <person name="Coombs G.H."/>
            <person name="Mottram J.C."/>
            <person name="Tachezy J."/>
            <person name="Fraser-Liggett C.M."/>
            <person name="Johnson P.J."/>
        </authorList>
    </citation>
    <scope>NUCLEOTIDE SEQUENCE [LARGE SCALE GENOMIC DNA]</scope>
    <source>
        <strain evidence="2">G3</strain>
    </source>
</reference>
<accession>A2ENR1</accession>
<feature type="compositionally biased region" description="Basic and acidic residues" evidence="1">
    <location>
        <begin position="118"/>
        <end position="147"/>
    </location>
</feature>
<feature type="region of interest" description="Disordered" evidence="1">
    <location>
        <begin position="118"/>
        <end position="221"/>
    </location>
</feature>
<keyword evidence="3" id="KW-1185">Reference proteome</keyword>
<dbReference type="EMBL" id="DS113442">
    <property type="protein sequence ID" value="EAY05687.1"/>
    <property type="molecule type" value="Genomic_DNA"/>
</dbReference>
<protein>
    <submittedName>
        <fullName evidence="2">Uncharacterized protein</fullName>
    </submittedName>
</protein>
<dbReference type="VEuPathDB" id="TrichDB:TVAGG3_0666330"/>
<sequence>MILYSRIRKTVKFPPDKNAQKTAIMFSVIGRSGGSMMELKNGQCEVKKVCKLTVDRHDVVKITLTTEDKSHSLGKTTVPVECFSSNTKCKAVLTLNTRLDFDPIFEFEFHLAKKEGNPFHADKGNFKKDLIKEPPETTFKEKMRRETMPAPAPVRVERSSSYSSEESSSESESSDSSYSQDDAHTQVNVRPLARPMPPKSSAPIPNAKPISPRPPYDPQIHISDSNKVIDLEIQCPISALRVPPFKTLLTEAYLPLQQKNLFDGCIQTPETMPQLFGM</sequence>
<dbReference type="AlphaFoldDB" id="A2ENR1"/>
<dbReference type="Proteomes" id="UP000001542">
    <property type="component" value="Unassembled WGS sequence"/>
</dbReference>
<name>A2ENR1_TRIV3</name>
<dbReference type="RefSeq" id="XP_001317910.1">
    <property type="nucleotide sequence ID" value="XM_001317875.1"/>
</dbReference>
<dbReference type="KEGG" id="tva:4763556"/>
<evidence type="ECO:0000256" key="1">
    <source>
        <dbReference type="SAM" id="MobiDB-lite"/>
    </source>
</evidence>
<evidence type="ECO:0000313" key="3">
    <source>
        <dbReference type="Proteomes" id="UP000001542"/>
    </source>
</evidence>
<reference evidence="2" key="1">
    <citation type="submission" date="2006-10" db="EMBL/GenBank/DDBJ databases">
        <authorList>
            <person name="Amadeo P."/>
            <person name="Zhao Q."/>
            <person name="Wortman J."/>
            <person name="Fraser-Liggett C."/>
            <person name="Carlton J."/>
        </authorList>
    </citation>
    <scope>NUCLEOTIDE SEQUENCE</scope>
    <source>
        <strain evidence="2">G3</strain>
    </source>
</reference>
<organism evidence="2 3">
    <name type="scientific">Trichomonas vaginalis (strain ATCC PRA-98 / G3)</name>
    <dbReference type="NCBI Taxonomy" id="412133"/>
    <lineage>
        <taxon>Eukaryota</taxon>
        <taxon>Metamonada</taxon>
        <taxon>Parabasalia</taxon>
        <taxon>Trichomonadida</taxon>
        <taxon>Trichomonadidae</taxon>
        <taxon>Trichomonas</taxon>
    </lineage>
</organism>